<feature type="compositionally biased region" description="Pro residues" evidence="1">
    <location>
        <begin position="37"/>
        <end position="53"/>
    </location>
</feature>
<evidence type="ECO:0000313" key="3">
    <source>
        <dbReference type="Proteomes" id="UP000609651"/>
    </source>
</evidence>
<sequence>MKSSPAPPVPVTLTKPAAVSAIVPSSRYTPWFNSLPAKPPEPPVPATVTPPPAERTAASVPKTNTPWLPSSPAPPVPATLTKPAAVSAITPPLITYTP</sequence>
<evidence type="ECO:0000256" key="1">
    <source>
        <dbReference type="SAM" id="MobiDB-lite"/>
    </source>
</evidence>
<name>A0ABX1VEP1_9PLAN</name>
<keyword evidence="3" id="KW-1185">Reference proteome</keyword>
<dbReference type="EMBL" id="WTPX01000084">
    <property type="protein sequence ID" value="NNJ26547.1"/>
    <property type="molecule type" value="Genomic_DNA"/>
</dbReference>
<feature type="region of interest" description="Disordered" evidence="1">
    <location>
        <begin position="32"/>
        <end position="76"/>
    </location>
</feature>
<protein>
    <submittedName>
        <fullName evidence="2">Uncharacterized protein</fullName>
    </submittedName>
</protein>
<reference evidence="2 3" key="1">
    <citation type="journal article" date="2020" name="Syst. Appl. Microbiol.">
        <title>Alienimonas chondri sp. nov., a novel planctomycete isolated from the biofilm of the red alga Chondrus crispus.</title>
        <authorList>
            <person name="Vitorino I."/>
            <person name="Albuquerque L."/>
            <person name="Wiegand S."/>
            <person name="Kallscheuer N."/>
            <person name="da Costa M.S."/>
            <person name="Lobo-da-Cunha A."/>
            <person name="Jogler C."/>
            <person name="Lage O.M."/>
        </authorList>
    </citation>
    <scope>NUCLEOTIDE SEQUENCE [LARGE SCALE GENOMIC DNA]</scope>
    <source>
        <strain evidence="2 3">LzC2</strain>
    </source>
</reference>
<evidence type="ECO:0000313" key="2">
    <source>
        <dbReference type="EMBL" id="NNJ26547.1"/>
    </source>
</evidence>
<proteinExistence type="predicted"/>
<gene>
    <name evidence="2" type="ORF">LzC2_26360</name>
</gene>
<comment type="caution">
    <text evidence="2">The sequence shown here is derived from an EMBL/GenBank/DDBJ whole genome shotgun (WGS) entry which is preliminary data.</text>
</comment>
<organism evidence="2 3">
    <name type="scientific">Alienimonas chondri</name>
    <dbReference type="NCBI Taxonomy" id="2681879"/>
    <lineage>
        <taxon>Bacteria</taxon>
        <taxon>Pseudomonadati</taxon>
        <taxon>Planctomycetota</taxon>
        <taxon>Planctomycetia</taxon>
        <taxon>Planctomycetales</taxon>
        <taxon>Planctomycetaceae</taxon>
        <taxon>Alienimonas</taxon>
    </lineage>
</organism>
<accession>A0ABX1VEP1</accession>
<dbReference type="Proteomes" id="UP000609651">
    <property type="component" value="Unassembled WGS sequence"/>
</dbReference>